<sequence>MNTQTEPQISRRSIAKGVAWATPTIIAASAAPAFAASPPDCLYTVDMSSVNTTSGTQTYVARNQRTGRVLTFTASSTMNGTTGTPVNMTNDMFARGASSSCGSYSTINSSFQQNGLMLAQYATGANTCSATRTSSSQTANFTITDQRTGQTIPSESIGGGSMTVVDISSQATGVTPANWRQYWDQVTFSSSATRTGGTNTGLNATSGTTFYVTGNNQVSASTKVTDNFSFTKFPTTVTYGQRGSYYGVQFIQLRNIQFYGPC</sequence>
<dbReference type="PROSITE" id="PS51318">
    <property type="entry name" value="TAT"/>
    <property type="match status" value="1"/>
</dbReference>
<evidence type="ECO:0008006" key="4">
    <source>
        <dbReference type="Google" id="ProtNLM"/>
    </source>
</evidence>
<organism evidence="2 3">
    <name type="scientific">Kocuria carniphila</name>
    <dbReference type="NCBI Taxonomy" id="262208"/>
    <lineage>
        <taxon>Bacteria</taxon>
        <taxon>Bacillati</taxon>
        <taxon>Actinomycetota</taxon>
        <taxon>Actinomycetes</taxon>
        <taxon>Micrococcales</taxon>
        <taxon>Micrococcaceae</taxon>
        <taxon>Kocuria</taxon>
    </lineage>
</organism>
<name>A0ABV3V5W5_9MICC</name>
<protein>
    <recommendedName>
        <fullName evidence="4">Tat pathway signal sequence domain protein</fullName>
    </recommendedName>
</protein>
<evidence type="ECO:0000256" key="1">
    <source>
        <dbReference type="SAM" id="SignalP"/>
    </source>
</evidence>
<feature type="signal peptide" evidence="1">
    <location>
        <begin position="1"/>
        <end position="35"/>
    </location>
</feature>
<feature type="chain" id="PRO_5045611535" description="Tat pathway signal sequence domain protein" evidence="1">
    <location>
        <begin position="36"/>
        <end position="262"/>
    </location>
</feature>
<evidence type="ECO:0000313" key="3">
    <source>
        <dbReference type="Proteomes" id="UP001558481"/>
    </source>
</evidence>
<keyword evidence="3" id="KW-1185">Reference proteome</keyword>
<dbReference type="EMBL" id="JAYWLU010000013">
    <property type="protein sequence ID" value="MEX3595448.1"/>
    <property type="molecule type" value="Genomic_DNA"/>
</dbReference>
<gene>
    <name evidence="2" type="ORF">VVR66_12055</name>
</gene>
<dbReference type="RefSeq" id="WP_368629772.1">
    <property type="nucleotide sequence ID" value="NZ_JAYWLU010000013.1"/>
</dbReference>
<comment type="caution">
    <text evidence="2">The sequence shown here is derived from an EMBL/GenBank/DDBJ whole genome shotgun (WGS) entry which is preliminary data.</text>
</comment>
<dbReference type="Proteomes" id="UP001558481">
    <property type="component" value="Unassembled WGS sequence"/>
</dbReference>
<dbReference type="InterPro" id="IPR006311">
    <property type="entry name" value="TAT_signal"/>
</dbReference>
<proteinExistence type="predicted"/>
<keyword evidence="1" id="KW-0732">Signal</keyword>
<evidence type="ECO:0000313" key="2">
    <source>
        <dbReference type="EMBL" id="MEX3595448.1"/>
    </source>
</evidence>
<reference evidence="2 3" key="1">
    <citation type="journal article" date="2024" name="Fungal Genet. Biol.">
        <title>The porcine skin microbiome exhibits broad fungal antagonism.</title>
        <authorList>
            <person name="De La Cruz K.F."/>
            <person name="Townsend E.C."/>
            <person name="Alex Cheong J.Z."/>
            <person name="Salamzade R."/>
            <person name="Liu A."/>
            <person name="Sandstrom S."/>
            <person name="Davila E."/>
            <person name="Huang L."/>
            <person name="Xu K.H."/>
            <person name="Wu S.Y."/>
            <person name="Meudt J.J."/>
            <person name="Shanmuganayagam D."/>
            <person name="Gibson A.L.F."/>
            <person name="Kalan L.R."/>
        </authorList>
    </citation>
    <scope>NUCLEOTIDE SEQUENCE [LARGE SCALE GENOMIC DNA]</scope>
    <source>
        <strain evidence="2 3">LK2625</strain>
    </source>
</reference>
<accession>A0ABV3V5W5</accession>